<proteinExistence type="predicted"/>
<dbReference type="AlphaFoldDB" id="A0A7R7VF76"/>
<keyword evidence="2" id="KW-1185">Reference proteome</keyword>
<evidence type="ECO:0000313" key="1">
    <source>
        <dbReference type="EMBL" id="BCR83697.1"/>
    </source>
</evidence>
<organism evidence="1 2">
    <name type="scientific">Aspergillus chevalieri</name>
    <name type="common">Eurotium chevalieri</name>
    <dbReference type="NCBI Taxonomy" id="182096"/>
    <lineage>
        <taxon>Eukaryota</taxon>
        <taxon>Fungi</taxon>
        <taxon>Dikarya</taxon>
        <taxon>Ascomycota</taxon>
        <taxon>Pezizomycotina</taxon>
        <taxon>Eurotiomycetes</taxon>
        <taxon>Eurotiomycetidae</taxon>
        <taxon>Eurotiales</taxon>
        <taxon>Aspergillaceae</taxon>
        <taxon>Aspergillus</taxon>
        <taxon>Aspergillus subgen. Aspergillus</taxon>
    </lineage>
</organism>
<sequence length="312" mass="36313">MNPEYSDDFEDKPLPLKLYSEYDDEEDLPIKKRLEALVNGDMSPSQAAIDFDTTITEVTNRRQKEMMKRPDPQALTPEERAQGVNMYDLVPNPRLAIHTIFLSIARLCSAFPPYHPGQNQIVEFLEALRALPRHEVYTGCPSEDPNEPYPTVLLWPLEGNWEAVAELFDYEITSCYPPYRWRNYNSAMARLTCSGLVDCGFLSSLDDILLSSDEYPDLQKRPIDGPNKIGNFMLGAAQWIMWSDECHYVYQQCKKVESVSGLRQMWSMERWREWKHQFAFVAGDERFVQKYREVAERSHRQMLICESEDTAE</sequence>
<protein>
    <submittedName>
        <fullName evidence="1">Uncharacterized protein</fullName>
    </submittedName>
</protein>
<reference evidence="1" key="1">
    <citation type="submission" date="2021-01" db="EMBL/GenBank/DDBJ databases">
        <authorList>
            <consortium name="Aspergillus chevalieri M1 genome sequencing consortium"/>
            <person name="Kazuki M."/>
            <person name="Futagami T."/>
        </authorList>
    </citation>
    <scope>NUCLEOTIDE SEQUENCE</scope>
    <source>
        <strain evidence="1">M1</strain>
    </source>
</reference>
<dbReference type="Proteomes" id="UP000637239">
    <property type="component" value="Chromosome 1"/>
</dbReference>
<dbReference type="GeneID" id="66978056"/>
<name>A0A7R7VF76_ASPCH</name>
<evidence type="ECO:0000313" key="2">
    <source>
        <dbReference type="Proteomes" id="UP000637239"/>
    </source>
</evidence>
<reference evidence="1" key="2">
    <citation type="submission" date="2021-02" db="EMBL/GenBank/DDBJ databases">
        <title>Aspergillus chevalieri M1 genome sequence.</title>
        <authorList>
            <person name="Kadooka C."/>
            <person name="Mori K."/>
            <person name="Futagami T."/>
        </authorList>
    </citation>
    <scope>NUCLEOTIDE SEQUENCE</scope>
    <source>
        <strain evidence="1">M1</strain>
    </source>
</reference>
<gene>
    <name evidence="1" type="ORF">ACHE_11099S</name>
</gene>
<dbReference type="RefSeq" id="XP_043132219.1">
    <property type="nucleotide sequence ID" value="XM_043275630.1"/>
</dbReference>
<dbReference type="Pfam" id="PF12311">
    <property type="entry name" value="DUF3632"/>
    <property type="match status" value="1"/>
</dbReference>
<dbReference type="KEGG" id="ache:ACHE_11099S"/>
<dbReference type="InterPro" id="IPR022085">
    <property type="entry name" value="OpdG"/>
</dbReference>
<dbReference type="EMBL" id="AP024416">
    <property type="protein sequence ID" value="BCR83697.1"/>
    <property type="molecule type" value="Genomic_DNA"/>
</dbReference>
<accession>A0A7R7VF76</accession>